<evidence type="ECO:0000313" key="2">
    <source>
        <dbReference type="Proteomes" id="UP000325292"/>
    </source>
</evidence>
<dbReference type="Proteomes" id="UP000325292">
    <property type="component" value="Chromosome"/>
</dbReference>
<accession>A0ABN5H2J2</accession>
<evidence type="ECO:0000313" key="1">
    <source>
        <dbReference type="EMBL" id="AUW94897.1"/>
    </source>
</evidence>
<name>A0ABN5H2J2_9FIRM</name>
<organism evidence="1 2">
    <name type="scientific">Sulfobacillus thermotolerans</name>
    <dbReference type="NCBI Taxonomy" id="338644"/>
    <lineage>
        <taxon>Bacteria</taxon>
        <taxon>Bacillati</taxon>
        <taxon>Bacillota</taxon>
        <taxon>Clostridia</taxon>
        <taxon>Eubacteriales</taxon>
        <taxon>Clostridiales Family XVII. Incertae Sedis</taxon>
        <taxon>Sulfobacillus</taxon>
    </lineage>
</organism>
<reference evidence="1 2" key="1">
    <citation type="journal article" date="2019" name="Sci. Rep.">
        <title>Sulfobacillus thermotolerans: new insights into resistance and metabolic capacities of acidophilic chemolithotrophs.</title>
        <authorList>
            <person name="Panyushkina A.E."/>
            <person name="Babenko V.V."/>
            <person name="Nikitina A.S."/>
            <person name="Selezneva O.V."/>
            <person name="Tsaplina I.A."/>
            <person name="Letarova M.A."/>
            <person name="Kostryukova E.S."/>
            <person name="Letarov A.V."/>
        </authorList>
    </citation>
    <scope>NUCLEOTIDE SEQUENCE [LARGE SCALE GENOMIC DNA]</scope>
    <source>
        <strain evidence="1 2">Kr1</strain>
    </source>
</reference>
<sequence>MVSKHYSEELKARIRRDLCRLPSAAAVARTYNVPVSFVQNIARQLPCRQSQTALYDSYEQTVRQYKAQLEQCLAYQKRLESQIEARDIEIAHLAEVCRIYSSVRSKCRGNAEHETKSGA</sequence>
<evidence type="ECO:0008006" key="3">
    <source>
        <dbReference type="Google" id="ProtNLM"/>
    </source>
</evidence>
<gene>
    <name evidence="1" type="ORF">BXT84_13825</name>
</gene>
<keyword evidence="2" id="KW-1185">Reference proteome</keyword>
<proteinExistence type="predicted"/>
<protein>
    <recommendedName>
        <fullName evidence="3">Transposase</fullName>
    </recommendedName>
</protein>
<dbReference type="EMBL" id="CP019454">
    <property type="protein sequence ID" value="AUW94897.1"/>
    <property type="molecule type" value="Genomic_DNA"/>
</dbReference>